<proteinExistence type="predicted"/>
<comment type="caution">
    <text evidence="2">The sequence shown here is derived from an EMBL/GenBank/DDBJ whole genome shotgun (WGS) entry which is preliminary data.</text>
</comment>
<dbReference type="EMBL" id="BMOS01000023">
    <property type="protein sequence ID" value="GGN62365.1"/>
    <property type="molecule type" value="Genomic_DNA"/>
</dbReference>
<organism evidence="2 3">
    <name type="scientific">Oceanobacillus indicireducens</name>
    <dbReference type="NCBI Taxonomy" id="1004261"/>
    <lineage>
        <taxon>Bacteria</taxon>
        <taxon>Bacillati</taxon>
        <taxon>Bacillota</taxon>
        <taxon>Bacilli</taxon>
        <taxon>Bacillales</taxon>
        <taxon>Bacillaceae</taxon>
        <taxon>Oceanobacillus</taxon>
    </lineage>
</organism>
<protein>
    <submittedName>
        <fullName evidence="2">Uncharacterized protein</fullName>
    </submittedName>
</protein>
<name>A0A917Y1H3_9BACI</name>
<dbReference type="AlphaFoldDB" id="A0A917Y1H3"/>
<evidence type="ECO:0000313" key="3">
    <source>
        <dbReference type="Proteomes" id="UP000624041"/>
    </source>
</evidence>
<reference evidence="2" key="2">
    <citation type="submission" date="2020-09" db="EMBL/GenBank/DDBJ databases">
        <authorList>
            <person name="Sun Q."/>
            <person name="Ohkuma M."/>
        </authorList>
    </citation>
    <scope>NUCLEOTIDE SEQUENCE</scope>
    <source>
        <strain evidence="2">JCM 17251</strain>
    </source>
</reference>
<gene>
    <name evidence="2" type="ORF">GCM10007971_28200</name>
</gene>
<reference evidence="2" key="1">
    <citation type="journal article" date="2014" name="Int. J. Syst. Evol. Microbiol.">
        <title>Complete genome sequence of Corynebacterium casei LMG S-19264T (=DSM 44701T), isolated from a smear-ripened cheese.</title>
        <authorList>
            <consortium name="US DOE Joint Genome Institute (JGI-PGF)"/>
            <person name="Walter F."/>
            <person name="Albersmeier A."/>
            <person name="Kalinowski J."/>
            <person name="Ruckert C."/>
        </authorList>
    </citation>
    <scope>NUCLEOTIDE SEQUENCE</scope>
    <source>
        <strain evidence="2">JCM 17251</strain>
    </source>
</reference>
<keyword evidence="3" id="KW-1185">Reference proteome</keyword>
<feature type="region of interest" description="Disordered" evidence="1">
    <location>
        <begin position="1"/>
        <end position="33"/>
    </location>
</feature>
<accession>A0A917Y1H3</accession>
<feature type="compositionally biased region" description="Polar residues" evidence="1">
    <location>
        <begin position="1"/>
        <end position="25"/>
    </location>
</feature>
<evidence type="ECO:0000313" key="2">
    <source>
        <dbReference type="EMBL" id="GGN62365.1"/>
    </source>
</evidence>
<sequence>MVNHSKNQSTLSNLVKGQNLMNKPSETVFKKNHPVKPSYMRRICGLSMLAWKGKLLTYTLFLEVNKFK</sequence>
<evidence type="ECO:0000256" key="1">
    <source>
        <dbReference type="SAM" id="MobiDB-lite"/>
    </source>
</evidence>
<dbReference type="Proteomes" id="UP000624041">
    <property type="component" value="Unassembled WGS sequence"/>
</dbReference>